<organism evidence="2 3">
    <name type="scientific">Patellaria atrata CBS 101060</name>
    <dbReference type="NCBI Taxonomy" id="1346257"/>
    <lineage>
        <taxon>Eukaryota</taxon>
        <taxon>Fungi</taxon>
        <taxon>Dikarya</taxon>
        <taxon>Ascomycota</taxon>
        <taxon>Pezizomycotina</taxon>
        <taxon>Dothideomycetes</taxon>
        <taxon>Dothideomycetes incertae sedis</taxon>
        <taxon>Patellariales</taxon>
        <taxon>Patellariaceae</taxon>
        <taxon>Patellaria</taxon>
    </lineage>
</organism>
<proteinExistence type="predicted"/>
<protein>
    <submittedName>
        <fullName evidence="2">Uncharacterized protein</fullName>
    </submittedName>
</protein>
<gene>
    <name evidence="2" type="ORF">M501DRAFT_728046</name>
</gene>
<dbReference type="Proteomes" id="UP000799429">
    <property type="component" value="Unassembled WGS sequence"/>
</dbReference>
<dbReference type="AlphaFoldDB" id="A0A9P4SBR0"/>
<feature type="chain" id="PRO_5040401208" evidence="1">
    <location>
        <begin position="31"/>
        <end position="66"/>
    </location>
</feature>
<reference evidence="2" key="1">
    <citation type="journal article" date="2020" name="Stud. Mycol.">
        <title>101 Dothideomycetes genomes: a test case for predicting lifestyles and emergence of pathogens.</title>
        <authorList>
            <person name="Haridas S."/>
            <person name="Albert R."/>
            <person name="Binder M."/>
            <person name="Bloem J."/>
            <person name="Labutti K."/>
            <person name="Salamov A."/>
            <person name="Andreopoulos B."/>
            <person name="Baker S."/>
            <person name="Barry K."/>
            <person name="Bills G."/>
            <person name="Bluhm B."/>
            <person name="Cannon C."/>
            <person name="Castanera R."/>
            <person name="Culley D."/>
            <person name="Daum C."/>
            <person name="Ezra D."/>
            <person name="Gonzalez J."/>
            <person name="Henrissat B."/>
            <person name="Kuo A."/>
            <person name="Liang C."/>
            <person name="Lipzen A."/>
            <person name="Lutzoni F."/>
            <person name="Magnuson J."/>
            <person name="Mondo S."/>
            <person name="Nolan M."/>
            <person name="Ohm R."/>
            <person name="Pangilinan J."/>
            <person name="Park H.-J."/>
            <person name="Ramirez L."/>
            <person name="Alfaro M."/>
            <person name="Sun H."/>
            <person name="Tritt A."/>
            <person name="Yoshinaga Y."/>
            <person name="Zwiers L.-H."/>
            <person name="Turgeon B."/>
            <person name="Goodwin S."/>
            <person name="Spatafora J."/>
            <person name="Crous P."/>
            <person name="Grigoriev I."/>
        </authorList>
    </citation>
    <scope>NUCLEOTIDE SEQUENCE</scope>
    <source>
        <strain evidence="2">CBS 101060</strain>
    </source>
</reference>
<keyword evidence="3" id="KW-1185">Reference proteome</keyword>
<keyword evidence="1" id="KW-0732">Signal</keyword>
<sequence length="66" mass="7401">MRISILSLLSGLQILTCCMLAVFCPSYVQGKRIGSWLLFAQFTMYVALEAEYPQGPTNPIGNKFLR</sequence>
<comment type="caution">
    <text evidence="2">The sequence shown here is derived from an EMBL/GenBank/DDBJ whole genome shotgun (WGS) entry which is preliminary data.</text>
</comment>
<accession>A0A9P4SBR0</accession>
<name>A0A9P4SBR0_9PEZI</name>
<evidence type="ECO:0000256" key="1">
    <source>
        <dbReference type="SAM" id="SignalP"/>
    </source>
</evidence>
<dbReference type="EMBL" id="MU006094">
    <property type="protein sequence ID" value="KAF2839695.1"/>
    <property type="molecule type" value="Genomic_DNA"/>
</dbReference>
<evidence type="ECO:0000313" key="3">
    <source>
        <dbReference type="Proteomes" id="UP000799429"/>
    </source>
</evidence>
<feature type="signal peptide" evidence="1">
    <location>
        <begin position="1"/>
        <end position="30"/>
    </location>
</feature>
<evidence type="ECO:0000313" key="2">
    <source>
        <dbReference type="EMBL" id="KAF2839695.1"/>
    </source>
</evidence>